<sequence length="199" mass="20849">MYKCRTLGVATLLAMSVTTQAVTYDVAVGYETSAISGVVGKAVENNHSGLIYKAPKFDLGLNSGINGPLSAFARVSTTMASEQSSFAPGISLESSREVQAQAGFAYKFGATVVSFAPVVSIADYTVSSNDVSETVGLQGLGLSSSVDIDLDRVGVRFHTQYIMNNRVDHWADSVSELNDMVGGLGTNVTKVGVCVFGSK</sequence>
<evidence type="ECO:0008006" key="4">
    <source>
        <dbReference type="Google" id="ProtNLM"/>
    </source>
</evidence>
<evidence type="ECO:0000313" key="2">
    <source>
        <dbReference type="EMBL" id="UTC24754.1"/>
    </source>
</evidence>
<proteinExistence type="predicted"/>
<protein>
    <recommendedName>
        <fullName evidence="4">Outer membrane protein beta-barrel domain-containing protein</fullName>
    </recommendedName>
</protein>
<dbReference type="EMBL" id="CP092900">
    <property type="protein sequence ID" value="UTC24754.1"/>
    <property type="molecule type" value="Genomic_DNA"/>
</dbReference>
<name>A0ABY5DMJ3_9GAMM</name>
<evidence type="ECO:0000313" key="3">
    <source>
        <dbReference type="Proteomes" id="UP001055955"/>
    </source>
</evidence>
<organism evidence="2 3">
    <name type="scientific">Candidatus Comchoanobacter bicostacola</name>
    <dbReference type="NCBI Taxonomy" id="2919598"/>
    <lineage>
        <taxon>Bacteria</taxon>
        <taxon>Pseudomonadati</taxon>
        <taxon>Pseudomonadota</taxon>
        <taxon>Gammaproteobacteria</taxon>
        <taxon>Candidatus Comchoanobacterales</taxon>
        <taxon>Candidatus Comchoanobacteraceae</taxon>
        <taxon>Candidatus Comchoanobacter</taxon>
    </lineage>
</organism>
<feature type="signal peptide" evidence="1">
    <location>
        <begin position="1"/>
        <end position="21"/>
    </location>
</feature>
<keyword evidence="3" id="KW-1185">Reference proteome</keyword>
<evidence type="ECO:0000256" key="1">
    <source>
        <dbReference type="SAM" id="SignalP"/>
    </source>
</evidence>
<dbReference type="Proteomes" id="UP001055955">
    <property type="component" value="Chromosome"/>
</dbReference>
<accession>A0ABY5DMJ3</accession>
<gene>
    <name evidence="2" type="ORF">MMH89_01110</name>
</gene>
<feature type="chain" id="PRO_5046486515" description="Outer membrane protein beta-barrel domain-containing protein" evidence="1">
    <location>
        <begin position="22"/>
        <end position="199"/>
    </location>
</feature>
<keyword evidence="1" id="KW-0732">Signal</keyword>
<dbReference type="RefSeq" id="WP_258568543.1">
    <property type="nucleotide sequence ID" value="NZ_CP092900.1"/>
</dbReference>
<reference evidence="2 3" key="1">
    <citation type="journal article" date="2022" name="Nat. Microbiol.">
        <title>The microbiome of a bacterivorous marine choanoflagellate contains a resource-demanding obligate bacterial associate.</title>
        <authorList>
            <person name="Needham D.M."/>
            <person name="Poirier C."/>
            <person name="Bachy C."/>
            <person name="George E.E."/>
            <person name="Wilken S."/>
            <person name="Yung C.C.M."/>
            <person name="Limardo A.J."/>
            <person name="Morando M."/>
            <person name="Sudek L."/>
            <person name="Malmstrom R.R."/>
            <person name="Keeling P.J."/>
            <person name="Santoro A.E."/>
            <person name="Worden A.Z."/>
        </authorList>
    </citation>
    <scope>NUCLEOTIDE SEQUENCE [LARGE SCALE GENOMIC DNA]</scope>
    <source>
        <strain evidence="2 3">Comchoano-1</strain>
    </source>
</reference>